<reference evidence="3 4" key="1">
    <citation type="submission" date="2019-03" db="EMBL/GenBank/DDBJ databases">
        <title>Genomic analyses of the natural microbiome of Caenorhabditis elegans.</title>
        <authorList>
            <person name="Samuel B."/>
        </authorList>
    </citation>
    <scope>NUCLEOTIDE SEQUENCE [LARGE SCALE GENOMIC DNA]</scope>
    <source>
        <strain evidence="3 4">JUb89</strain>
    </source>
</reference>
<sequence>MKLQLISLSIMTSILLIGCGSDDKDTSSAGKTLTLQTELKFADKNCWLGGQSTATGVDKNGNGKLDPDEIQNIKNECQTENLFAKGKAFNYDIMDIKGVPDGAKPGNQIEFRMGGFGSDLVAHPSQKNQFYALTDRGPNADYNPNKDNGKIFPDPRYTPRIGLFEVARDGSIKKIKEILFKDRHGQMITGLPNLNFGATKEAAYDVTGKLLAKQSDEYGLDPEGLVALKDGTFWVSDEYGPHIVHYDANGVEIDRINAFENDQRRVGGYLLPAEFSNRRPNRGMEGLTITPDGKMLVGIMQSTMDNPTAAVNKSDLTRIVTINIATKKIQQYLYKQEGGAKAYSNSAITALSNSSFLVIERDGDFYRDNPDNFKHIYKIDLRSASNLEDVKETAQIKQDPKLGLSIDGLTLEQYVLAKGWAGLKAMNIVPVTKTLTLDMNKQVKFPHDKMEGLWLIDQQRIGIINDDDFGLWSNKGVMEQKYLDLDKKIIDGNTLYIIDHLDLKPIP</sequence>
<feature type="domain" description="Phytase-like" evidence="1">
    <location>
        <begin position="113"/>
        <end position="469"/>
    </location>
</feature>
<evidence type="ECO:0000259" key="1">
    <source>
        <dbReference type="Pfam" id="PF13449"/>
    </source>
</evidence>
<evidence type="ECO:0000313" key="3">
    <source>
        <dbReference type="EMBL" id="TCM61912.1"/>
    </source>
</evidence>
<dbReference type="InterPro" id="IPR018247">
    <property type="entry name" value="EF_Hand_1_Ca_BS"/>
</dbReference>
<proteinExistence type="predicted"/>
<dbReference type="AlphaFoldDB" id="A0A4R1XGQ4"/>
<dbReference type="PANTHER" id="PTHR37957:SF1">
    <property type="entry name" value="PHYTASE-LIKE DOMAIN-CONTAINING PROTEIN"/>
    <property type="match status" value="1"/>
</dbReference>
<dbReference type="Pfam" id="PF23657">
    <property type="entry name" value="DUF7151"/>
    <property type="match status" value="1"/>
</dbReference>
<dbReference type="InterPro" id="IPR055575">
    <property type="entry name" value="DUF7151"/>
</dbReference>
<feature type="domain" description="DUF7151" evidence="2">
    <location>
        <begin position="41"/>
        <end position="77"/>
    </location>
</feature>
<name>A0A4R1XGQ4_ACICA</name>
<evidence type="ECO:0000313" key="4">
    <source>
        <dbReference type="Proteomes" id="UP000294963"/>
    </source>
</evidence>
<dbReference type="SUPFAM" id="SSF63829">
    <property type="entry name" value="Calcium-dependent phosphotriesterase"/>
    <property type="match status" value="1"/>
</dbReference>
<dbReference type="Pfam" id="PF13449">
    <property type="entry name" value="Phytase-like"/>
    <property type="match status" value="1"/>
</dbReference>
<dbReference type="OrthoDB" id="384721at2"/>
<dbReference type="PROSITE" id="PS00018">
    <property type="entry name" value="EF_HAND_1"/>
    <property type="match status" value="1"/>
</dbReference>
<dbReference type="PROSITE" id="PS51257">
    <property type="entry name" value="PROKAR_LIPOPROTEIN"/>
    <property type="match status" value="1"/>
</dbReference>
<comment type="caution">
    <text evidence="3">The sequence shown here is derived from an EMBL/GenBank/DDBJ whole genome shotgun (WGS) entry which is preliminary data.</text>
</comment>
<protein>
    <submittedName>
        <fullName evidence="3">Uncharacterized protein</fullName>
    </submittedName>
</protein>
<gene>
    <name evidence="3" type="ORF">EC844_12666</name>
</gene>
<accession>A0A4R1XGQ4</accession>
<dbReference type="InterPro" id="IPR027372">
    <property type="entry name" value="Phytase-like_dom"/>
</dbReference>
<keyword evidence="4" id="KW-1185">Reference proteome</keyword>
<evidence type="ECO:0000259" key="2">
    <source>
        <dbReference type="Pfam" id="PF23657"/>
    </source>
</evidence>
<dbReference type="EMBL" id="SLVJ01000026">
    <property type="protein sequence ID" value="TCM61912.1"/>
    <property type="molecule type" value="Genomic_DNA"/>
</dbReference>
<dbReference type="Proteomes" id="UP000294963">
    <property type="component" value="Unassembled WGS sequence"/>
</dbReference>
<dbReference type="PANTHER" id="PTHR37957">
    <property type="entry name" value="BLR7070 PROTEIN"/>
    <property type="match status" value="1"/>
</dbReference>
<organism evidence="3 4">
    <name type="scientific">Acinetobacter calcoaceticus</name>
    <dbReference type="NCBI Taxonomy" id="471"/>
    <lineage>
        <taxon>Bacteria</taxon>
        <taxon>Pseudomonadati</taxon>
        <taxon>Pseudomonadota</taxon>
        <taxon>Gammaproteobacteria</taxon>
        <taxon>Moraxellales</taxon>
        <taxon>Moraxellaceae</taxon>
        <taxon>Acinetobacter</taxon>
        <taxon>Acinetobacter calcoaceticus/baumannii complex</taxon>
    </lineage>
</organism>